<keyword evidence="16" id="KW-1185">Reference proteome</keyword>
<dbReference type="GO" id="GO:0043171">
    <property type="term" value="P:peptide catabolic process"/>
    <property type="evidence" value="ECO:0007669"/>
    <property type="project" value="TreeGrafter"/>
</dbReference>
<dbReference type="Gene3D" id="1.25.10.10">
    <property type="entry name" value="Leucine-rich Repeat Variant"/>
    <property type="match status" value="1"/>
</dbReference>
<reference evidence="15 16" key="1">
    <citation type="submission" date="2016-07" db="EMBL/GenBank/DDBJ databases">
        <title>Genome of Pelobium manganitolerans.</title>
        <authorList>
            <person name="Wu S."/>
            <person name="Wang G."/>
        </authorList>
    </citation>
    <scope>NUCLEOTIDE SEQUENCE [LARGE SCALE GENOMIC DNA]</scope>
    <source>
        <strain evidence="15 16">YS-25</strain>
    </source>
</reference>
<evidence type="ECO:0000259" key="13">
    <source>
        <dbReference type="Pfam" id="PF01433"/>
    </source>
</evidence>
<dbReference type="InterPro" id="IPR001930">
    <property type="entry name" value="Peptidase_M1"/>
</dbReference>
<comment type="cofactor">
    <cofactor evidence="2">
        <name>Zn(2+)</name>
        <dbReference type="ChEBI" id="CHEBI:29105"/>
    </cofactor>
</comment>
<dbReference type="InterPro" id="IPR045357">
    <property type="entry name" value="Aminopeptidase_N-like_N"/>
</dbReference>
<feature type="domain" description="Aminopeptidase N-like N-terminal" evidence="14">
    <location>
        <begin position="48"/>
        <end position="237"/>
    </location>
</feature>
<keyword evidence="7" id="KW-0645">Protease</keyword>
<dbReference type="CDD" id="cd09603">
    <property type="entry name" value="M1_APN_like"/>
    <property type="match status" value="1"/>
</dbReference>
<evidence type="ECO:0000313" key="16">
    <source>
        <dbReference type="Proteomes" id="UP000283433"/>
    </source>
</evidence>
<keyword evidence="8" id="KW-0479">Metal-binding</keyword>
<dbReference type="Pfam" id="PF17900">
    <property type="entry name" value="Peptidase_M1_N"/>
    <property type="match status" value="1"/>
</dbReference>
<dbReference type="SUPFAM" id="SSF55486">
    <property type="entry name" value="Metalloproteases ('zincins'), catalytic domain"/>
    <property type="match status" value="1"/>
</dbReference>
<dbReference type="GO" id="GO:0008270">
    <property type="term" value="F:zinc ion binding"/>
    <property type="evidence" value="ECO:0007669"/>
    <property type="project" value="InterPro"/>
</dbReference>
<dbReference type="GO" id="GO:0016020">
    <property type="term" value="C:membrane"/>
    <property type="evidence" value="ECO:0007669"/>
    <property type="project" value="TreeGrafter"/>
</dbReference>
<dbReference type="Gene3D" id="2.60.40.1730">
    <property type="entry name" value="tricorn interacting facor f3 domain"/>
    <property type="match status" value="1"/>
</dbReference>
<protein>
    <recommendedName>
        <fullName evidence="5">Aminopeptidase N</fullName>
        <ecNumber evidence="4">3.4.11.2</ecNumber>
    </recommendedName>
</protein>
<proteinExistence type="inferred from homology"/>
<dbReference type="InterPro" id="IPR011989">
    <property type="entry name" value="ARM-like"/>
</dbReference>
<evidence type="ECO:0000256" key="11">
    <source>
        <dbReference type="ARBA" id="ARBA00023049"/>
    </source>
</evidence>
<keyword evidence="12" id="KW-0732">Signal</keyword>
<dbReference type="PANTHER" id="PTHR11533:SF174">
    <property type="entry name" value="PUROMYCIN-SENSITIVE AMINOPEPTIDASE-RELATED"/>
    <property type="match status" value="1"/>
</dbReference>
<feature type="signal peptide" evidence="12">
    <location>
        <begin position="1"/>
        <end position="22"/>
    </location>
</feature>
<dbReference type="SUPFAM" id="SSF63737">
    <property type="entry name" value="Leukotriene A4 hydrolase N-terminal domain"/>
    <property type="match status" value="1"/>
</dbReference>
<keyword evidence="9" id="KW-0378">Hydrolase</keyword>
<dbReference type="GO" id="GO:0016285">
    <property type="term" value="F:alanyl aminopeptidase activity"/>
    <property type="evidence" value="ECO:0007669"/>
    <property type="project" value="UniProtKB-EC"/>
</dbReference>
<evidence type="ECO:0000256" key="6">
    <source>
        <dbReference type="ARBA" id="ARBA00022438"/>
    </source>
</evidence>
<comment type="similarity">
    <text evidence="3">Belongs to the peptidase M1 family.</text>
</comment>
<dbReference type="RefSeq" id="WP_120183117.1">
    <property type="nucleotide sequence ID" value="NZ_MBTA01000029.1"/>
</dbReference>
<dbReference type="OrthoDB" id="100605at2"/>
<dbReference type="EMBL" id="MBTA01000029">
    <property type="protein sequence ID" value="RKD12889.1"/>
    <property type="molecule type" value="Genomic_DNA"/>
</dbReference>
<organism evidence="15 16">
    <name type="scientific">Pelobium manganitolerans</name>
    <dbReference type="NCBI Taxonomy" id="1842495"/>
    <lineage>
        <taxon>Bacteria</taxon>
        <taxon>Pseudomonadati</taxon>
        <taxon>Bacteroidota</taxon>
        <taxon>Sphingobacteriia</taxon>
        <taxon>Sphingobacteriales</taxon>
        <taxon>Sphingobacteriaceae</taxon>
        <taxon>Pelobium</taxon>
    </lineage>
</organism>
<dbReference type="GO" id="GO:0006508">
    <property type="term" value="P:proteolysis"/>
    <property type="evidence" value="ECO:0007669"/>
    <property type="project" value="UniProtKB-KW"/>
</dbReference>
<dbReference type="Gene3D" id="1.10.390.10">
    <property type="entry name" value="Neutral Protease Domain 2"/>
    <property type="match status" value="1"/>
</dbReference>
<dbReference type="SUPFAM" id="SSF48371">
    <property type="entry name" value="ARM repeat"/>
    <property type="match status" value="1"/>
</dbReference>
<evidence type="ECO:0000256" key="1">
    <source>
        <dbReference type="ARBA" id="ARBA00000098"/>
    </source>
</evidence>
<keyword evidence="6" id="KW-0031">Aminopeptidase</keyword>
<dbReference type="GO" id="GO:0070006">
    <property type="term" value="F:metalloaminopeptidase activity"/>
    <property type="evidence" value="ECO:0007669"/>
    <property type="project" value="TreeGrafter"/>
</dbReference>
<evidence type="ECO:0000256" key="10">
    <source>
        <dbReference type="ARBA" id="ARBA00022833"/>
    </source>
</evidence>
<evidence type="ECO:0000313" key="15">
    <source>
        <dbReference type="EMBL" id="RKD12889.1"/>
    </source>
</evidence>
<dbReference type="PANTHER" id="PTHR11533">
    <property type="entry name" value="PROTEASE M1 ZINC METALLOPROTEASE"/>
    <property type="match status" value="1"/>
</dbReference>
<keyword evidence="10" id="KW-0862">Zinc</keyword>
<dbReference type="InterPro" id="IPR042097">
    <property type="entry name" value="Aminopeptidase_N-like_N_sf"/>
</dbReference>
<keyword evidence="11" id="KW-0482">Metalloprotease</keyword>
<feature type="domain" description="Peptidase M1 membrane alanine aminopeptidase" evidence="13">
    <location>
        <begin position="275"/>
        <end position="481"/>
    </location>
</feature>
<dbReference type="Pfam" id="PF13646">
    <property type="entry name" value="HEAT_2"/>
    <property type="match status" value="1"/>
</dbReference>
<dbReference type="InterPro" id="IPR027268">
    <property type="entry name" value="Peptidase_M4/M1_CTD_sf"/>
</dbReference>
<dbReference type="GO" id="GO:0005615">
    <property type="term" value="C:extracellular space"/>
    <property type="evidence" value="ECO:0007669"/>
    <property type="project" value="TreeGrafter"/>
</dbReference>
<evidence type="ECO:0000259" key="14">
    <source>
        <dbReference type="Pfam" id="PF17900"/>
    </source>
</evidence>
<name>A0A419S2B1_9SPHI</name>
<dbReference type="Proteomes" id="UP000283433">
    <property type="component" value="Unassembled WGS sequence"/>
</dbReference>
<dbReference type="InterPro" id="IPR050344">
    <property type="entry name" value="Peptidase_M1_aminopeptidases"/>
</dbReference>
<comment type="caution">
    <text evidence="15">The sequence shown here is derived from an EMBL/GenBank/DDBJ whole genome shotgun (WGS) entry which is preliminary data.</text>
</comment>
<dbReference type="InterPro" id="IPR014782">
    <property type="entry name" value="Peptidase_M1_dom"/>
</dbReference>
<feature type="chain" id="PRO_5019558159" description="Aminopeptidase N" evidence="12">
    <location>
        <begin position="23"/>
        <end position="834"/>
    </location>
</feature>
<comment type="catalytic activity">
    <reaction evidence="1">
        <text>Release of an N-terminal amino acid, Xaa-|-Yaa- from a peptide, amide or arylamide. Xaa is preferably Ala, but may be most amino acids including Pro (slow action). When a terminal hydrophobic residue is followed by a prolyl residue, the two may be released as an intact Xaa-Pro dipeptide.</text>
        <dbReference type="EC" id="3.4.11.2"/>
    </reaction>
</comment>
<dbReference type="PRINTS" id="PR00756">
    <property type="entry name" value="ALADIPTASE"/>
</dbReference>
<evidence type="ECO:0000256" key="2">
    <source>
        <dbReference type="ARBA" id="ARBA00001947"/>
    </source>
</evidence>
<evidence type="ECO:0000256" key="5">
    <source>
        <dbReference type="ARBA" id="ARBA00015611"/>
    </source>
</evidence>
<gene>
    <name evidence="15" type="ORF">BCY91_11665</name>
</gene>
<accession>A0A419S2B1</accession>
<dbReference type="EC" id="3.4.11.2" evidence="4"/>
<sequence>MSRLKSALAFVGLLFSFATVSAQSEIAAKDSQLAIYRATAEKINDLVHTKLDVSFDYQKAYLHGKAWITLQPHFYATDSLTLDAKGMDIKNVSIVNGNLNSPLKYSYDSLQLKIKLGKTYTAAEKYTVYIAYTAKPNELKVKGSAAITDAKGLYFINPDSSVAGKPVQIWTQGETESSSVWFPTIDKTNQKTTQEISMTVPAKYVTLSNGALVSQRSNNNGTRTDTWKMDKPHAPYLFMMAVGDFKVYKDKYKNIPVDYYLEPAYAPYAKDIFGKTPAMIDFFADKLGIAYPWNKYAQIVVRDYVSGAMENTTATLHGSFVQQTKRELLDGSNGEEVIAHELFHQWFGDYVTAESWSNLTVNESFADFSETLWLEHDKGKDAGDKHNYESMRSYLLSPDAKNKPLVRFYYADKEDMFDVVSYQKGGRILNMLRNYLGEDAFFKGLNLYLTANALGTGEAHQLRLAFEQVSGKDLNWFFNQWYFRAGHPLMDISYKWDAQSKTQTVYLKQLQDSDAFILPIKIDVYEGGKVSRKQIWMNAKADSISFKLNAKPDLVNVDADKILLMEKTDAKTMAEYEFQYKNAPLYVDRLEAINAAIADGKSKTARAILIAALKDAYPGLQIEAIHNLKLVDAEVKQQVLPVILDLAKNSSNTLVKAAAIASLSNLQDKTYLPLYREAVKNPSYAVEGAALEAIAALDMDEAKGIAVNLQKDSKGPLVNAIVNIYGVQGADAEFPYVYQSFMDAGTQQQFELIPGLASILMNVQNTEYVKQGLAELERMAKQFKRYNVDKYVNAMLANVLQVKKDDRDNAPAEVKAKFDEQVKAVEETVARIGS</sequence>
<dbReference type="GO" id="GO:0042277">
    <property type="term" value="F:peptide binding"/>
    <property type="evidence" value="ECO:0007669"/>
    <property type="project" value="TreeGrafter"/>
</dbReference>
<dbReference type="AlphaFoldDB" id="A0A419S2B1"/>
<evidence type="ECO:0000256" key="9">
    <source>
        <dbReference type="ARBA" id="ARBA00022801"/>
    </source>
</evidence>
<dbReference type="GO" id="GO:0005737">
    <property type="term" value="C:cytoplasm"/>
    <property type="evidence" value="ECO:0007669"/>
    <property type="project" value="TreeGrafter"/>
</dbReference>
<dbReference type="Pfam" id="PF01433">
    <property type="entry name" value="Peptidase_M1"/>
    <property type="match status" value="1"/>
</dbReference>
<evidence type="ECO:0000256" key="8">
    <source>
        <dbReference type="ARBA" id="ARBA00022723"/>
    </source>
</evidence>
<dbReference type="InterPro" id="IPR016024">
    <property type="entry name" value="ARM-type_fold"/>
</dbReference>
<evidence type="ECO:0000256" key="12">
    <source>
        <dbReference type="SAM" id="SignalP"/>
    </source>
</evidence>
<evidence type="ECO:0000256" key="4">
    <source>
        <dbReference type="ARBA" id="ARBA00012564"/>
    </source>
</evidence>
<evidence type="ECO:0000256" key="3">
    <source>
        <dbReference type="ARBA" id="ARBA00010136"/>
    </source>
</evidence>
<evidence type="ECO:0000256" key="7">
    <source>
        <dbReference type="ARBA" id="ARBA00022670"/>
    </source>
</evidence>